<reference evidence="3" key="1">
    <citation type="journal article" date="2019" name="Int. J. Syst. Evol. Microbiol.">
        <title>The Global Catalogue of Microorganisms (GCM) 10K type strain sequencing project: providing services to taxonomists for standard genome sequencing and annotation.</title>
        <authorList>
            <consortium name="The Broad Institute Genomics Platform"/>
            <consortium name="The Broad Institute Genome Sequencing Center for Infectious Disease"/>
            <person name="Wu L."/>
            <person name="Ma J."/>
        </authorList>
    </citation>
    <scope>NUCLEOTIDE SEQUENCE [LARGE SCALE GENOMIC DNA]</scope>
    <source>
        <strain evidence="3">JCM 9687</strain>
    </source>
</reference>
<evidence type="ECO:0000313" key="2">
    <source>
        <dbReference type="EMBL" id="GAA3354494.1"/>
    </source>
</evidence>
<dbReference type="Gene3D" id="3.30.360.20">
    <property type="entry name" value="RNA 3'-terminal phosphate cyclase, insert domain"/>
    <property type="match status" value="1"/>
</dbReference>
<evidence type="ECO:0000259" key="1">
    <source>
        <dbReference type="Pfam" id="PF05189"/>
    </source>
</evidence>
<sequence>MVANLSGEIMRREVNHAAKRLAWESYDSSLDQVKLVDGAGNCFAVHLDYEHVSERFTDYGAYGLSAERVAGRVVKQVREFLKVPERRLANILLIRFCCRWLWLGRGASRQLK</sequence>
<gene>
    <name evidence="2" type="ORF">GCM10020366_11340</name>
</gene>
<evidence type="ECO:0000313" key="3">
    <source>
        <dbReference type="Proteomes" id="UP001500483"/>
    </source>
</evidence>
<organism evidence="2 3">
    <name type="scientific">Saccharopolyspora gregorii</name>
    <dbReference type="NCBI Taxonomy" id="33914"/>
    <lineage>
        <taxon>Bacteria</taxon>
        <taxon>Bacillati</taxon>
        <taxon>Actinomycetota</taxon>
        <taxon>Actinomycetes</taxon>
        <taxon>Pseudonocardiales</taxon>
        <taxon>Pseudonocardiaceae</taxon>
        <taxon>Saccharopolyspora</taxon>
    </lineage>
</organism>
<accession>A0ABP6RKR7</accession>
<comment type="caution">
    <text evidence="2">The sequence shown here is derived from an EMBL/GenBank/DDBJ whole genome shotgun (WGS) entry which is preliminary data.</text>
</comment>
<dbReference type="SUPFAM" id="SSF52913">
    <property type="entry name" value="RNA 3'-terminal phosphate cyclase, RPTC, insert domain"/>
    <property type="match status" value="1"/>
</dbReference>
<name>A0ABP6RKR7_9PSEU</name>
<proteinExistence type="predicted"/>
<dbReference type="EMBL" id="BAAAYK010000036">
    <property type="protein sequence ID" value="GAA3354494.1"/>
    <property type="molecule type" value="Genomic_DNA"/>
</dbReference>
<dbReference type="Pfam" id="PF05189">
    <property type="entry name" value="RTC_insert"/>
    <property type="match status" value="1"/>
</dbReference>
<dbReference type="InterPro" id="IPR013791">
    <property type="entry name" value="RNA3'-term_phos_cycl_insert"/>
</dbReference>
<keyword evidence="3" id="KW-1185">Reference proteome</keyword>
<dbReference type="InterPro" id="IPR036553">
    <property type="entry name" value="RPTC_insert"/>
</dbReference>
<feature type="domain" description="RNA 3'-terminal phosphate cyclase insert" evidence="1">
    <location>
        <begin position="2"/>
        <end position="81"/>
    </location>
</feature>
<protein>
    <recommendedName>
        <fullName evidence="1">RNA 3'-terminal phosphate cyclase insert domain-containing protein</fullName>
    </recommendedName>
</protein>
<dbReference type="Proteomes" id="UP001500483">
    <property type="component" value="Unassembled WGS sequence"/>
</dbReference>